<gene>
    <name evidence="2" type="ORF">ACFPTR_14210</name>
</gene>
<evidence type="ECO:0000313" key="2">
    <source>
        <dbReference type="EMBL" id="MFC5630001.1"/>
    </source>
</evidence>
<protein>
    <submittedName>
        <fullName evidence="2">Uncharacterized protein</fullName>
    </submittedName>
</protein>
<keyword evidence="3" id="KW-1185">Reference proteome</keyword>
<organism evidence="2 3">
    <name type="scientific">Aliibacillus thermotolerans</name>
    <dbReference type="NCBI Taxonomy" id="1834418"/>
    <lineage>
        <taxon>Bacteria</taxon>
        <taxon>Bacillati</taxon>
        <taxon>Bacillota</taxon>
        <taxon>Bacilli</taxon>
        <taxon>Bacillales</taxon>
        <taxon>Bacillaceae</taxon>
        <taxon>Aliibacillus</taxon>
    </lineage>
</organism>
<evidence type="ECO:0000313" key="3">
    <source>
        <dbReference type="Proteomes" id="UP001596143"/>
    </source>
</evidence>
<proteinExistence type="predicted"/>
<comment type="caution">
    <text evidence="2">The sequence shown here is derived from an EMBL/GenBank/DDBJ whole genome shotgun (WGS) entry which is preliminary data.</text>
</comment>
<evidence type="ECO:0000256" key="1">
    <source>
        <dbReference type="SAM" id="Phobius"/>
    </source>
</evidence>
<dbReference type="Proteomes" id="UP001596143">
    <property type="component" value="Unassembled WGS sequence"/>
</dbReference>
<accession>A0ABW0UDK5</accession>
<name>A0ABW0UDK5_9BACI</name>
<dbReference type="RefSeq" id="WP_270898073.1">
    <property type="nucleotide sequence ID" value="NZ_JBHSPF010000077.1"/>
</dbReference>
<reference evidence="3" key="1">
    <citation type="journal article" date="2019" name="Int. J. Syst. Evol. Microbiol.">
        <title>The Global Catalogue of Microorganisms (GCM) 10K type strain sequencing project: providing services to taxonomists for standard genome sequencing and annotation.</title>
        <authorList>
            <consortium name="The Broad Institute Genomics Platform"/>
            <consortium name="The Broad Institute Genome Sequencing Center for Infectious Disease"/>
            <person name="Wu L."/>
            <person name="Ma J."/>
        </authorList>
    </citation>
    <scope>NUCLEOTIDE SEQUENCE [LARGE SCALE GENOMIC DNA]</scope>
    <source>
        <strain evidence="3">CGMCC 1.15790</strain>
    </source>
</reference>
<keyword evidence="1" id="KW-1133">Transmembrane helix</keyword>
<keyword evidence="1" id="KW-0472">Membrane</keyword>
<feature type="transmembrane region" description="Helical" evidence="1">
    <location>
        <begin position="41"/>
        <end position="63"/>
    </location>
</feature>
<dbReference type="EMBL" id="JBHSPF010000077">
    <property type="protein sequence ID" value="MFC5630001.1"/>
    <property type="molecule type" value="Genomic_DNA"/>
</dbReference>
<keyword evidence="1" id="KW-0812">Transmembrane</keyword>
<sequence>MGHCVSSAAYLIQVAITIPPVVSLLEASNYAGDPLVAAHMFMMFFSALAVITPPVALAAFAVAKTL</sequence>